<keyword evidence="1" id="KW-1133">Transmembrane helix</keyword>
<reference evidence="3" key="1">
    <citation type="submission" date="2017-09" db="EMBL/GenBank/DDBJ databases">
        <title>Depth-based differentiation of microbial function through sediment-hosted aquifers and enrichment of novel symbionts in the deep terrestrial subsurface.</title>
        <authorList>
            <person name="Probst A.J."/>
            <person name="Ladd B."/>
            <person name="Jarett J.K."/>
            <person name="Geller-Mcgrath D.E."/>
            <person name="Sieber C.M.K."/>
            <person name="Emerson J.B."/>
            <person name="Anantharaman K."/>
            <person name="Thomas B.C."/>
            <person name="Malmstrom R."/>
            <person name="Stieglmeier M."/>
            <person name="Klingl A."/>
            <person name="Woyke T."/>
            <person name="Ryan C.M."/>
            <person name="Banfield J.F."/>
        </authorList>
    </citation>
    <scope>NUCLEOTIDE SEQUENCE [LARGE SCALE GENOMIC DNA]</scope>
</reference>
<comment type="caution">
    <text evidence="2">The sequence shown here is derived from an EMBL/GenBank/DDBJ whole genome shotgun (WGS) entry which is preliminary data.</text>
</comment>
<keyword evidence="1" id="KW-0472">Membrane</keyword>
<dbReference type="EMBL" id="PEZX01000032">
    <property type="protein sequence ID" value="PIS06859.1"/>
    <property type="molecule type" value="Genomic_DNA"/>
</dbReference>
<evidence type="ECO:0000313" key="2">
    <source>
        <dbReference type="EMBL" id="PIS06859.1"/>
    </source>
</evidence>
<accession>A0A2M6R8J3</accession>
<proteinExistence type="predicted"/>
<dbReference type="AlphaFoldDB" id="A0A2M6R8J3"/>
<evidence type="ECO:0000256" key="1">
    <source>
        <dbReference type="SAM" id="Phobius"/>
    </source>
</evidence>
<protein>
    <submittedName>
        <fullName evidence="2">DUF3096 domain-containing protein</fullName>
    </submittedName>
</protein>
<feature type="transmembrane region" description="Helical" evidence="1">
    <location>
        <begin position="12"/>
        <end position="42"/>
    </location>
</feature>
<sequence length="57" mass="6127">MNGIQTLSLLSLIFGIVILANPAILAYLIAALFIIIGINGLAFGSRLSKIWKVRVKS</sequence>
<gene>
    <name evidence="2" type="ORF">COT79_02515</name>
</gene>
<keyword evidence="1" id="KW-0812">Transmembrane</keyword>
<dbReference type="Proteomes" id="UP000231162">
    <property type="component" value="Unassembled WGS sequence"/>
</dbReference>
<organism evidence="2 3">
    <name type="scientific">Candidatus Berkelbacteria bacterium CG10_big_fil_rev_8_21_14_0_10_43_14</name>
    <dbReference type="NCBI Taxonomy" id="1974515"/>
    <lineage>
        <taxon>Bacteria</taxon>
        <taxon>Candidatus Berkelbacteria</taxon>
    </lineage>
</organism>
<evidence type="ECO:0000313" key="3">
    <source>
        <dbReference type="Proteomes" id="UP000231162"/>
    </source>
</evidence>
<dbReference type="InterPro" id="IPR021446">
    <property type="entry name" value="DUF3096"/>
</dbReference>
<name>A0A2M6R8J3_9BACT</name>
<dbReference type="Pfam" id="PF11295">
    <property type="entry name" value="DUF3096"/>
    <property type="match status" value="1"/>
</dbReference>